<evidence type="ECO:0000256" key="1">
    <source>
        <dbReference type="SAM" id="Phobius"/>
    </source>
</evidence>
<dbReference type="Pfam" id="PF02517">
    <property type="entry name" value="Rce1-like"/>
    <property type="match status" value="1"/>
</dbReference>
<reference evidence="3 4" key="1">
    <citation type="submission" date="2018-03" db="EMBL/GenBank/DDBJ databases">
        <title>Whole genome sequencing of Histamine producing bacteria.</title>
        <authorList>
            <person name="Butler K."/>
        </authorList>
    </citation>
    <scope>NUCLEOTIDE SEQUENCE [LARGE SCALE GENOMIC DNA]</scope>
    <source>
        <strain evidence="3 4">DSM 19138</strain>
    </source>
</reference>
<protein>
    <submittedName>
        <fullName evidence="3">JDVT-CTERM system CAAX-type protease</fullName>
    </submittedName>
</protein>
<evidence type="ECO:0000313" key="3">
    <source>
        <dbReference type="EMBL" id="PSW16527.1"/>
    </source>
</evidence>
<dbReference type="NCBIfam" id="NF033192">
    <property type="entry name" value="JDVT-CAAX"/>
    <property type="match status" value="1"/>
</dbReference>
<proteinExistence type="predicted"/>
<dbReference type="EMBL" id="PYMB01000001">
    <property type="protein sequence ID" value="PSW16527.1"/>
    <property type="molecule type" value="Genomic_DNA"/>
</dbReference>
<keyword evidence="3" id="KW-0645">Protease</keyword>
<keyword evidence="1" id="KW-0472">Membrane</keyword>
<gene>
    <name evidence="3" type="ORF">C9J01_05880</name>
</gene>
<keyword evidence="1" id="KW-0812">Transmembrane</keyword>
<name>A0A2T3NLX8_9GAMM</name>
<dbReference type="GO" id="GO:0006508">
    <property type="term" value="P:proteolysis"/>
    <property type="evidence" value="ECO:0007669"/>
    <property type="project" value="UniProtKB-KW"/>
</dbReference>
<feature type="transmembrane region" description="Helical" evidence="1">
    <location>
        <begin position="49"/>
        <end position="71"/>
    </location>
</feature>
<dbReference type="Proteomes" id="UP000241346">
    <property type="component" value="Unassembled WGS sequence"/>
</dbReference>
<dbReference type="InterPro" id="IPR003675">
    <property type="entry name" value="Rce1/LyrA-like_dom"/>
</dbReference>
<dbReference type="AlphaFoldDB" id="A0A2T3NLX8"/>
<dbReference type="OrthoDB" id="9799666at2"/>
<organism evidence="3 4">
    <name type="scientific">Photobacterium rosenbergii</name>
    <dbReference type="NCBI Taxonomy" id="294936"/>
    <lineage>
        <taxon>Bacteria</taxon>
        <taxon>Pseudomonadati</taxon>
        <taxon>Pseudomonadota</taxon>
        <taxon>Gammaproteobacteria</taxon>
        <taxon>Vibrionales</taxon>
        <taxon>Vibrionaceae</taxon>
        <taxon>Photobacterium</taxon>
    </lineage>
</organism>
<feature type="transmembrane region" description="Helical" evidence="1">
    <location>
        <begin position="20"/>
        <end position="37"/>
    </location>
</feature>
<evidence type="ECO:0000313" key="4">
    <source>
        <dbReference type="Proteomes" id="UP000241346"/>
    </source>
</evidence>
<keyword evidence="1" id="KW-1133">Transmembrane helix</keyword>
<evidence type="ECO:0000259" key="2">
    <source>
        <dbReference type="Pfam" id="PF02517"/>
    </source>
</evidence>
<comment type="caution">
    <text evidence="3">The sequence shown here is derived from an EMBL/GenBank/DDBJ whole genome shotgun (WGS) entry which is preliminary data.</text>
</comment>
<feature type="transmembrane region" description="Helical" evidence="1">
    <location>
        <begin position="91"/>
        <end position="117"/>
    </location>
</feature>
<dbReference type="RefSeq" id="WP_107297149.1">
    <property type="nucleotide sequence ID" value="NZ_PYMB01000001.1"/>
</dbReference>
<dbReference type="GO" id="GO:0004175">
    <property type="term" value="F:endopeptidase activity"/>
    <property type="evidence" value="ECO:0007669"/>
    <property type="project" value="UniProtKB-ARBA"/>
</dbReference>
<keyword evidence="3" id="KW-0378">Hydrolase</keyword>
<feature type="transmembrane region" description="Helical" evidence="1">
    <location>
        <begin position="129"/>
        <end position="148"/>
    </location>
</feature>
<feature type="domain" description="CAAX prenyl protease 2/Lysostaphin resistance protein A-like" evidence="2">
    <location>
        <begin position="49"/>
        <end position="145"/>
    </location>
</feature>
<sequence>MSSYQIRVSLKQVLDDRTLLTTICLSVVIGYVFWSLFPCNIITAKHRNTIAWFNILLIYPVLEEVAFRGTIQEELLKLSGLNEVHYGVSKANFITSVLFAGFHIIYQPAWLVSLILLPSLVLGFFKERYATILVPIGLHILFNLVFLLSRLANTCS</sequence>
<accession>A0A2T3NLX8</accession>
<dbReference type="GO" id="GO:0080120">
    <property type="term" value="P:CAAX-box protein maturation"/>
    <property type="evidence" value="ECO:0007669"/>
    <property type="project" value="UniProtKB-ARBA"/>
</dbReference>